<dbReference type="CDD" id="cd09272">
    <property type="entry name" value="RNase_HI_RT_Ty1"/>
    <property type="match status" value="1"/>
</dbReference>
<dbReference type="PROSITE" id="PS50994">
    <property type="entry name" value="INTEGRASE"/>
    <property type="match status" value="1"/>
</dbReference>
<feature type="compositionally biased region" description="Basic and acidic residues" evidence="1">
    <location>
        <begin position="719"/>
        <end position="736"/>
    </location>
</feature>
<dbReference type="SUPFAM" id="SSF56672">
    <property type="entry name" value="DNA/RNA polymerases"/>
    <property type="match status" value="1"/>
</dbReference>
<dbReference type="InterPro" id="IPR036397">
    <property type="entry name" value="RNaseH_sf"/>
</dbReference>
<dbReference type="Gene3D" id="3.30.420.10">
    <property type="entry name" value="Ribonuclease H-like superfamily/Ribonuclease H"/>
    <property type="match status" value="1"/>
</dbReference>
<reference evidence="3 4" key="1">
    <citation type="journal article" date="2015" name="Genome Biol. Evol.">
        <title>Comparative Genomics of a Bacterivorous Green Alga Reveals Evolutionary Causalities and Consequences of Phago-Mixotrophic Mode of Nutrition.</title>
        <authorList>
            <person name="Burns J.A."/>
            <person name="Paasch A."/>
            <person name="Narechania A."/>
            <person name="Kim E."/>
        </authorList>
    </citation>
    <scope>NUCLEOTIDE SEQUENCE [LARGE SCALE GENOMIC DNA]</scope>
    <source>
        <strain evidence="3 4">PLY_AMNH</strain>
    </source>
</reference>
<feature type="region of interest" description="Disordered" evidence="1">
    <location>
        <begin position="711"/>
        <end position="749"/>
    </location>
</feature>
<dbReference type="GO" id="GO:0003677">
    <property type="term" value="F:DNA binding"/>
    <property type="evidence" value="ECO:0007669"/>
    <property type="project" value="InterPro"/>
</dbReference>
<dbReference type="Pfam" id="PF05869">
    <property type="entry name" value="Dam"/>
    <property type="match status" value="1"/>
</dbReference>
<dbReference type="SUPFAM" id="SSF53098">
    <property type="entry name" value="Ribonuclease H-like"/>
    <property type="match status" value="1"/>
</dbReference>
<proteinExistence type="predicted"/>
<dbReference type="Proteomes" id="UP001190700">
    <property type="component" value="Unassembled WGS sequence"/>
</dbReference>
<gene>
    <name evidence="3" type="ORF">CYMTET_13683</name>
</gene>
<dbReference type="Pfam" id="PF25597">
    <property type="entry name" value="SH3_retrovirus"/>
    <property type="match status" value="1"/>
</dbReference>
<feature type="compositionally biased region" description="Basic and acidic residues" evidence="1">
    <location>
        <begin position="1"/>
        <end position="12"/>
    </location>
</feature>
<dbReference type="InterPro" id="IPR001584">
    <property type="entry name" value="Integrase_cat-core"/>
</dbReference>
<evidence type="ECO:0000259" key="2">
    <source>
        <dbReference type="PROSITE" id="PS50994"/>
    </source>
</evidence>
<name>A0AAE0GHK4_9CHLO</name>
<organism evidence="3 4">
    <name type="scientific">Cymbomonas tetramitiformis</name>
    <dbReference type="NCBI Taxonomy" id="36881"/>
    <lineage>
        <taxon>Eukaryota</taxon>
        <taxon>Viridiplantae</taxon>
        <taxon>Chlorophyta</taxon>
        <taxon>Pyramimonadophyceae</taxon>
        <taxon>Pyramimonadales</taxon>
        <taxon>Pyramimonadaceae</taxon>
        <taxon>Cymbomonas</taxon>
    </lineage>
</organism>
<dbReference type="PANTHER" id="PTHR11439:SF483">
    <property type="entry name" value="PEPTIDE SYNTHASE GLIP-LIKE, PUTATIVE (AFU_ORTHOLOGUE AFUA_3G12920)-RELATED"/>
    <property type="match status" value="1"/>
</dbReference>
<dbReference type="InterPro" id="IPR008593">
    <property type="entry name" value="Dam_MeTrfase"/>
</dbReference>
<sequence>MSKRQDKAKLAERTPPGLGVDSTYGDISEGLSEDGISVGEDSAALTALIDERQQQLFSQQDARLNELMKMVQVLAQTVPQLAANQNAGTGHAIASPEAAESGMSGSSVHSHVAGGTAGVPLPLLTDMLKGFKSDQLYSDQDAENDSKWLEFRGKIVPCMRHRALALLLSDARDLEDIKKDEQFSVAANQLFHDFLSAVTSKTANAVVQTYSEEADGVLAWRQLVKMRRSTGSAYFVRQVKALLDDTKRFASLAPPLPGFLNARQVLDRVKEYACTSEFLPTGEKFHVASLEAVFVAMVLNSLDPAYVFVRTMYSKNKLPSFQELNDAVCDHYDNVIATSAAATETGAGIVEDRRKQEEQKRTAMLKKVPCPVCHMTGHSSKECFVTHEDKREEYLKRNPKRRDAIMKRVQDYQKHGKLPNRAAAVTEAQQDPGVDASGEALYAICELDSVVTCFSDDMPQFISGYTVEDYIGSQSGVSLHNYYAVLDGLTSSEGSFPVGGGDQSVSGVCRWRSDASMRGHSTLRRPGKKSHPYQPNKHRFLLNTHRYFPVAPVYDSFVYIDTLCTALPGRKLDPTQALWEAGREQHLGPGYQISPRQPWYTSDVQYVHSMFMSGSVEVSDRALKVLEDPHFPADGRVVCQEKMVCAKHLVAEQLGLLQRLLEKEPVMVRGSFERMQSWVTLLSMVTRDAVKVIEDFWALLGYGYEDEWDFDSSSDGSDGSDHSGYDSEGSSHRGDDSSDPGDSTSRTTPDACMVYGVEQVTFQHAFSSHPLPEHVHALGDSGVIFTTPERVAADHHAWACHTLSRLGYVPGLSDSSGSDDDDYASDTMPGLVDASDSDEEDGEHSWQPFEGVGGIPFDDWASGLFYHRCGDDSGYSIPALDAASNVDSGDDGYASDAMPDLVDASDSDEEEDAHVWQPLEGLGGIPSDDWASGLFCPPRRNHLCPEGAEPGIEGCCSSDWYYDAPDLADGSGSDDEETCDLQGGHPMCSSLVLCVASAGSKADVFTSDLPLAAGGGQVAMLDSGASKHIFNSMAGFGDDFDATSRSTFSVVQAGTVSSEGSGTVTFAKLDVFTGRAIGLQFTGAHCIPGQPFNLVSVVALEDAGFSVDFGARQISSGGVTFSFSRVGNQYIIYEDQVSGTFDTYMACAAYHDDSDRDKTDWKFEKAGKHIEEHGPFTLELFASSDNHVLDNYCTTDSPCFCRDWAGEACYGNPPYEHDTILRCLQKALSDFGRAPHSTKFLLVLPRWETASWWQFTSQFTIVHEYPAGEKIFSAPLDSCYNVENLEMCGKDRVWVRETKWPVVVVYKDGHTVMKLDAKMLAHLRLGHIGDVTMQDMLDEGVPMGITTAQYTKSLVLRCPERCVSCRLTKAIRPSMKPTGRERAEEIGLLVWSDTCGPFRHSAGGYQWFVLFVDDCTSWVCVYFLKKKSDYLGALEEFLVEVRRHRSRMKLEEKYHMVLHTDGDSTMIAGQTQQYCKERGIEQRHGSPYLHENQARVERSHRTVQAMARALLVTSGFGVDVWPLAVRHSVYTLNRTFQKPLHKQSPYYKLYGQHYDLSLLRVFGCLAYAFVDPDNREHKLSDRAKQLRYVGHSEVSSAYLLYDPESGKIVKSGMVRFHEAVDKLGKVVTTWDPSAVAPLSTNFMVTMLDAAYHDTLPSGLEDGILGVGVYLPDDSDEILAVLKVKAVDVTCWVSLRDYLDGQPKHIAAVRSAVHTGDLNVNYPLFTEVMADAGREKLEAGIICARAVGASSVPYCVMLLTNFTHIDLPVGKVHFPPEHTCLAAVAKSCAGDSVDVLPPGVTEPKGVKQAMGAPDADEWMEAIQNELEALITVKQALMMMDMEDVPPGVRLLDMALVLKVKLDKHRQLQKRKARVCVRGNKQEYGVDYFDTFAPCTQLSSVRLVIILALNLSLKVYHMDVETAFLNSTLEEDLYVRLPRGLEYQGRTCAKLLKAVYGLKQAGKEWFETSDAFIMAYDVRMRRSDIEPCLYFIRDSDLTVIILAYVDDYIVATDSRSWYDSFVTAFNSKYACKDLGVLDLVMGIGVRWGPGVAYLSQSGYISQMVDTYGLKDAKPASLPMSPGCSLAPSDGKDTTIPFRGLLGQLQWIARCTRPDIMAAVSALSRFCASYGPEHFVALKQVVRYLKGTVSYELVLRTTSSVPRGLGLACGALPMSIYTDADYAGCKTTRRSTSGIALYLCGSLLIFSSIMQRCVSLSTTEAEIIAMSEGAREIKYIINVLNNLVDICNPVPMYCDNQGAIHLASDYVNNNRSKHIEVRNMYIRELVKSKTGEASYVSSADNTADIFTKPLPLPAFLTHRERLGIMKLKDSDPED</sequence>
<comment type="caution">
    <text evidence="3">The sequence shown here is derived from an EMBL/GenBank/DDBJ whole genome shotgun (WGS) entry which is preliminary data.</text>
</comment>
<dbReference type="GO" id="GO:0009007">
    <property type="term" value="F:site-specific DNA-methyltransferase (adenine-specific) activity"/>
    <property type="evidence" value="ECO:0007669"/>
    <property type="project" value="InterPro"/>
</dbReference>
<keyword evidence="4" id="KW-1185">Reference proteome</keyword>
<feature type="region of interest" description="Disordered" evidence="1">
    <location>
        <begin position="1"/>
        <end position="35"/>
    </location>
</feature>
<accession>A0AAE0GHK4</accession>
<dbReference type="InterPro" id="IPR012337">
    <property type="entry name" value="RNaseH-like_sf"/>
</dbReference>
<dbReference type="InterPro" id="IPR057670">
    <property type="entry name" value="SH3_retrovirus"/>
</dbReference>
<dbReference type="PANTHER" id="PTHR11439">
    <property type="entry name" value="GAG-POL-RELATED RETROTRANSPOSON"/>
    <property type="match status" value="1"/>
</dbReference>
<feature type="compositionally biased region" description="Low complexity" evidence="1">
    <location>
        <begin position="740"/>
        <end position="749"/>
    </location>
</feature>
<evidence type="ECO:0000256" key="1">
    <source>
        <dbReference type="SAM" id="MobiDB-lite"/>
    </source>
</evidence>
<dbReference type="GO" id="GO:0015074">
    <property type="term" value="P:DNA integration"/>
    <property type="evidence" value="ECO:0007669"/>
    <property type="project" value="InterPro"/>
</dbReference>
<dbReference type="InterPro" id="IPR043502">
    <property type="entry name" value="DNA/RNA_pol_sf"/>
</dbReference>
<dbReference type="GO" id="GO:0009307">
    <property type="term" value="P:DNA restriction-modification system"/>
    <property type="evidence" value="ECO:0007669"/>
    <property type="project" value="InterPro"/>
</dbReference>
<evidence type="ECO:0000313" key="3">
    <source>
        <dbReference type="EMBL" id="KAK3278369.1"/>
    </source>
</evidence>
<evidence type="ECO:0000313" key="4">
    <source>
        <dbReference type="Proteomes" id="UP001190700"/>
    </source>
</evidence>
<feature type="region of interest" description="Disordered" evidence="1">
    <location>
        <begin position="814"/>
        <end position="848"/>
    </location>
</feature>
<dbReference type="InterPro" id="IPR013103">
    <property type="entry name" value="RVT_2"/>
</dbReference>
<dbReference type="EMBL" id="LGRX02005494">
    <property type="protein sequence ID" value="KAK3278369.1"/>
    <property type="molecule type" value="Genomic_DNA"/>
</dbReference>
<feature type="domain" description="Integrase catalytic" evidence="2">
    <location>
        <begin position="1373"/>
        <end position="1553"/>
    </location>
</feature>
<protein>
    <recommendedName>
        <fullName evidence="2">Integrase catalytic domain-containing protein</fullName>
    </recommendedName>
</protein>
<dbReference type="Pfam" id="PF07727">
    <property type="entry name" value="RVT_2"/>
    <property type="match status" value="1"/>
</dbReference>